<feature type="signal peptide" evidence="1">
    <location>
        <begin position="1"/>
        <end position="21"/>
    </location>
</feature>
<evidence type="ECO:0000313" key="2">
    <source>
        <dbReference type="EMBL" id="MBA4611009.1"/>
    </source>
</evidence>
<keyword evidence="3" id="KW-1185">Reference proteome</keyword>
<reference evidence="2 3" key="1">
    <citation type="submission" date="2020-07" db="EMBL/GenBank/DDBJ databases">
        <authorList>
            <person name="Li M."/>
        </authorList>
    </citation>
    <scope>NUCLEOTIDE SEQUENCE [LARGE SCALE GENOMIC DNA]</scope>
    <source>
        <strain evidence="2 3">DSM 23284</strain>
    </source>
</reference>
<dbReference type="RefSeq" id="WP_181759193.1">
    <property type="nucleotide sequence ID" value="NZ_BMCR01000004.1"/>
</dbReference>
<dbReference type="Proteomes" id="UP000559404">
    <property type="component" value="Unassembled WGS sequence"/>
</dbReference>
<reference evidence="2 3" key="2">
    <citation type="submission" date="2020-08" db="EMBL/GenBank/DDBJ databases">
        <title>Stappia taiwanensis sp. nov., isolated from a coastal thermal spring.</title>
        <authorList>
            <person name="Kampfer P."/>
        </authorList>
    </citation>
    <scope>NUCLEOTIDE SEQUENCE [LARGE SCALE GENOMIC DNA]</scope>
    <source>
        <strain evidence="2 3">DSM 23284</strain>
    </source>
</reference>
<organism evidence="2 3">
    <name type="scientific">Stappia taiwanensis</name>
    <dbReference type="NCBI Taxonomy" id="992267"/>
    <lineage>
        <taxon>Bacteria</taxon>
        <taxon>Pseudomonadati</taxon>
        <taxon>Pseudomonadota</taxon>
        <taxon>Alphaproteobacteria</taxon>
        <taxon>Hyphomicrobiales</taxon>
        <taxon>Stappiaceae</taxon>
        <taxon>Stappia</taxon>
    </lineage>
</organism>
<keyword evidence="1" id="KW-0732">Signal</keyword>
<proteinExistence type="predicted"/>
<feature type="chain" id="PRO_5032996094" evidence="1">
    <location>
        <begin position="22"/>
        <end position="169"/>
    </location>
</feature>
<dbReference type="EMBL" id="JACEON010000003">
    <property type="protein sequence ID" value="MBA4611009.1"/>
    <property type="molecule type" value="Genomic_DNA"/>
</dbReference>
<accession>A0A838XHZ9</accession>
<evidence type="ECO:0000313" key="3">
    <source>
        <dbReference type="Proteomes" id="UP000559404"/>
    </source>
</evidence>
<sequence>MRFSSILAAILLAFSTFPGHAGFQRWGADVEADPFSNGVRVTVDYTSSARSGVLIICDTSEEGLMVRAIPGFSYDSSLMLIDPKIEFAFDGYRLFSQTGETGAVGDNLAVAQVTLTPVNARVFVAAFAAARKQIAIKDGISDRPHLMTARGSTRAGRTLASCLNKQATP</sequence>
<protein>
    <submittedName>
        <fullName evidence="2">Uncharacterized protein</fullName>
    </submittedName>
</protein>
<gene>
    <name evidence="2" type="ORF">H1W37_05055</name>
</gene>
<evidence type="ECO:0000256" key="1">
    <source>
        <dbReference type="SAM" id="SignalP"/>
    </source>
</evidence>
<dbReference type="AlphaFoldDB" id="A0A838XHZ9"/>
<name>A0A838XHZ9_9HYPH</name>
<comment type="caution">
    <text evidence="2">The sequence shown here is derived from an EMBL/GenBank/DDBJ whole genome shotgun (WGS) entry which is preliminary data.</text>
</comment>